<evidence type="ECO:0000256" key="2">
    <source>
        <dbReference type="ARBA" id="ARBA00022801"/>
    </source>
</evidence>
<dbReference type="Pfam" id="PF02682">
    <property type="entry name" value="CT_C_D"/>
    <property type="match status" value="1"/>
</dbReference>
<keyword evidence="6" id="KW-1185">Reference proteome</keyword>
<accession>A0ABV4UD26</accession>
<dbReference type="InterPro" id="IPR010016">
    <property type="entry name" value="PxpB"/>
</dbReference>
<dbReference type="SUPFAM" id="SSF50891">
    <property type="entry name" value="Cyclophilin-like"/>
    <property type="match status" value="1"/>
</dbReference>
<dbReference type="PANTHER" id="PTHR34698">
    <property type="entry name" value="5-OXOPROLINASE SUBUNIT B"/>
    <property type="match status" value="1"/>
</dbReference>
<dbReference type="EC" id="3.5.2.9" evidence="5"/>
<evidence type="ECO:0000313" key="6">
    <source>
        <dbReference type="Proteomes" id="UP001574673"/>
    </source>
</evidence>
<reference evidence="6" key="1">
    <citation type="submission" date="2024-06" db="EMBL/GenBank/DDBJ databases">
        <title>Radixoralia hellwigii gen. nov., sp nov., isolated from a root canal in the human oral cavity.</title>
        <authorList>
            <person name="Bartsch S."/>
            <person name="Wittmer A."/>
            <person name="Schulz A.-K."/>
            <person name="Neumann-Schaal M."/>
            <person name="Wolf J."/>
            <person name="Gronow S."/>
            <person name="Tennert C."/>
            <person name="Haecker G."/>
            <person name="Cieplik F."/>
            <person name="Al-Ahmad A."/>
        </authorList>
    </citation>
    <scope>NUCLEOTIDE SEQUENCE [LARGE SCALE GENOMIC DNA]</scope>
    <source>
        <strain evidence="6">Wk13</strain>
    </source>
</reference>
<dbReference type="Gene3D" id="2.40.100.10">
    <property type="entry name" value="Cyclophilin-like"/>
    <property type="match status" value="1"/>
</dbReference>
<gene>
    <name evidence="5" type="primary">pxpB</name>
    <name evidence="5" type="ORF">ABCS64_02020</name>
</gene>
<protein>
    <submittedName>
        <fullName evidence="5">5-oxoprolinase subunit PxpB</fullName>
        <ecNumber evidence="5">3.5.2.9</ecNumber>
    </submittedName>
</protein>
<comment type="caution">
    <text evidence="5">The sequence shown here is derived from an EMBL/GenBank/DDBJ whole genome shotgun (WGS) entry which is preliminary data.</text>
</comment>
<keyword evidence="2 5" id="KW-0378">Hydrolase</keyword>
<proteinExistence type="predicted"/>
<evidence type="ECO:0000313" key="5">
    <source>
        <dbReference type="EMBL" id="MFA9949115.1"/>
    </source>
</evidence>
<dbReference type="SUPFAM" id="SSF160467">
    <property type="entry name" value="PH0987 N-terminal domain-like"/>
    <property type="match status" value="1"/>
</dbReference>
<keyword evidence="3" id="KW-0067">ATP-binding</keyword>
<dbReference type="InterPro" id="IPR003833">
    <property type="entry name" value="CT_C_D"/>
</dbReference>
<dbReference type="PANTHER" id="PTHR34698:SF2">
    <property type="entry name" value="5-OXOPROLINASE SUBUNIT B"/>
    <property type="match status" value="1"/>
</dbReference>
<sequence length="253" mass="27568">MNESASTLKLLPLGDTAWTVEFGNRIDPALYARVLGLLDALKDAPRDGVFAGIVDIVPTFRSLTVHYDPARSEGQALGEALLSLAQTAQAVSREGRRWSIPVCFDADFALDLDDLAQAKGMTRNAVIDLMTATTFQVYMIGFMPGFPYMGGLPAALEMPRLSSPRKALPARSLAIAGAMCAVYPWESPGGWRLLGRTPIPMFSAREESAPSLLAAGDRVTWRAVDRAEFERLEAAVLHGEFVRESLLIEEAQR</sequence>
<dbReference type="EMBL" id="JBEUWX010000001">
    <property type="protein sequence ID" value="MFA9949115.1"/>
    <property type="molecule type" value="Genomic_DNA"/>
</dbReference>
<feature type="domain" description="Carboxyltransferase" evidence="4">
    <location>
        <begin position="8"/>
        <end position="213"/>
    </location>
</feature>
<evidence type="ECO:0000259" key="4">
    <source>
        <dbReference type="SMART" id="SM00796"/>
    </source>
</evidence>
<dbReference type="SMART" id="SM00796">
    <property type="entry name" value="AHS1"/>
    <property type="match status" value="1"/>
</dbReference>
<dbReference type="GO" id="GO:0017168">
    <property type="term" value="F:5-oxoprolinase (ATP-hydrolyzing) activity"/>
    <property type="evidence" value="ECO:0007669"/>
    <property type="project" value="UniProtKB-EC"/>
</dbReference>
<dbReference type="Gene3D" id="3.30.1360.40">
    <property type="match status" value="1"/>
</dbReference>
<organism evidence="5 6">
    <name type="scientific">Dentiradicibacter hellwigii</name>
    <dbReference type="NCBI Taxonomy" id="3149053"/>
    <lineage>
        <taxon>Bacteria</taxon>
        <taxon>Pseudomonadati</taxon>
        <taxon>Pseudomonadota</taxon>
        <taxon>Betaproteobacteria</taxon>
        <taxon>Rhodocyclales</taxon>
        <taxon>Rhodocyclaceae</taxon>
        <taxon>Dentiradicibacter</taxon>
    </lineage>
</organism>
<name>A0ABV4UD26_9RHOO</name>
<dbReference type="Proteomes" id="UP001574673">
    <property type="component" value="Unassembled WGS sequence"/>
</dbReference>
<evidence type="ECO:0000256" key="3">
    <source>
        <dbReference type="ARBA" id="ARBA00022840"/>
    </source>
</evidence>
<dbReference type="InterPro" id="IPR029000">
    <property type="entry name" value="Cyclophilin-like_dom_sf"/>
</dbReference>
<dbReference type="NCBIfam" id="TIGR00370">
    <property type="entry name" value="5-oxoprolinase subunit PxpB"/>
    <property type="match status" value="1"/>
</dbReference>
<dbReference type="RefSeq" id="WP_418890267.1">
    <property type="nucleotide sequence ID" value="NZ_JBEUWX010000001.1"/>
</dbReference>
<evidence type="ECO:0000256" key="1">
    <source>
        <dbReference type="ARBA" id="ARBA00022741"/>
    </source>
</evidence>
<keyword evidence="1" id="KW-0547">Nucleotide-binding</keyword>